<comment type="similarity">
    <text evidence="2 12">Belongs to the CTP synthase family.</text>
</comment>
<dbReference type="Proteomes" id="UP000679284">
    <property type="component" value="Chromosome"/>
</dbReference>
<feature type="binding site" evidence="12">
    <location>
        <position position="71"/>
    </location>
    <ligand>
        <name>ATP</name>
        <dbReference type="ChEBI" id="CHEBI:30616"/>
    </ligand>
</feature>
<protein>
    <recommendedName>
        <fullName evidence="12">CTP synthase</fullName>
        <ecNumber evidence="12">6.3.4.2</ecNumber>
    </recommendedName>
    <alternativeName>
        <fullName evidence="12">Cytidine 5'-triphosphate synthase</fullName>
    </alternativeName>
    <alternativeName>
        <fullName evidence="12">Cytidine triphosphate synthetase</fullName>
        <shortName evidence="12">CTP synthetase</shortName>
        <shortName evidence="12">CTPS</shortName>
    </alternativeName>
    <alternativeName>
        <fullName evidence="12">UTP--ammonia ligase</fullName>
    </alternativeName>
</protein>
<dbReference type="Pfam" id="PF00117">
    <property type="entry name" value="GATase"/>
    <property type="match status" value="1"/>
</dbReference>
<dbReference type="GO" id="GO:0046872">
    <property type="term" value="F:metal ion binding"/>
    <property type="evidence" value="ECO:0007669"/>
    <property type="project" value="UniProtKB-KW"/>
</dbReference>
<evidence type="ECO:0000256" key="6">
    <source>
        <dbReference type="ARBA" id="ARBA00022840"/>
    </source>
</evidence>
<dbReference type="InterPro" id="IPR017926">
    <property type="entry name" value="GATASE"/>
</dbReference>
<dbReference type="UniPathway" id="UPA00159">
    <property type="reaction ID" value="UER00277"/>
</dbReference>
<feature type="binding site" evidence="12">
    <location>
        <position position="222"/>
    </location>
    <ligand>
        <name>CTP</name>
        <dbReference type="ChEBI" id="CHEBI:37563"/>
        <note>allosteric inhibitor</note>
    </ligand>
</feature>
<feature type="binding site" evidence="12">
    <location>
        <position position="13"/>
    </location>
    <ligand>
        <name>UTP</name>
        <dbReference type="ChEBI" id="CHEBI:46398"/>
    </ligand>
</feature>
<feature type="binding site" evidence="12">
    <location>
        <position position="222"/>
    </location>
    <ligand>
        <name>UTP</name>
        <dbReference type="ChEBI" id="CHEBI:46398"/>
    </ligand>
</feature>
<feature type="binding site" evidence="12">
    <location>
        <position position="474"/>
    </location>
    <ligand>
        <name>L-glutamine</name>
        <dbReference type="ChEBI" id="CHEBI:58359"/>
    </ligand>
</feature>
<keyword evidence="5 12" id="KW-0547">Nucleotide-binding</keyword>
<comment type="catalytic activity">
    <reaction evidence="12">
        <text>L-glutamine + H2O = L-glutamate + NH4(+)</text>
        <dbReference type="Rhea" id="RHEA:15889"/>
        <dbReference type="ChEBI" id="CHEBI:15377"/>
        <dbReference type="ChEBI" id="CHEBI:28938"/>
        <dbReference type="ChEBI" id="CHEBI:29985"/>
        <dbReference type="ChEBI" id="CHEBI:58359"/>
    </reaction>
</comment>
<feature type="binding site" evidence="12">
    <location>
        <position position="404"/>
    </location>
    <ligand>
        <name>L-glutamine</name>
        <dbReference type="ChEBI" id="CHEBI:58359"/>
    </ligand>
</feature>
<comment type="subunit">
    <text evidence="12">Homotetramer.</text>
</comment>
<evidence type="ECO:0000259" key="14">
    <source>
        <dbReference type="Pfam" id="PF06418"/>
    </source>
</evidence>
<feature type="domain" description="Glutamine amidotransferase" evidence="13">
    <location>
        <begin position="302"/>
        <end position="538"/>
    </location>
</feature>
<comment type="catalytic activity">
    <reaction evidence="10 12">
        <text>UTP + L-glutamine + ATP + H2O = CTP + L-glutamate + ADP + phosphate + 2 H(+)</text>
        <dbReference type="Rhea" id="RHEA:26426"/>
        <dbReference type="ChEBI" id="CHEBI:15377"/>
        <dbReference type="ChEBI" id="CHEBI:15378"/>
        <dbReference type="ChEBI" id="CHEBI:29985"/>
        <dbReference type="ChEBI" id="CHEBI:30616"/>
        <dbReference type="ChEBI" id="CHEBI:37563"/>
        <dbReference type="ChEBI" id="CHEBI:43474"/>
        <dbReference type="ChEBI" id="CHEBI:46398"/>
        <dbReference type="ChEBI" id="CHEBI:58359"/>
        <dbReference type="ChEBI" id="CHEBI:456216"/>
        <dbReference type="EC" id="6.3.4.2"/>
    </reaction>
</comment>
<feature type="binding site" evidence="12">
    <location>
        <position position="240"/>
    </location>
    <ligand>
        <name>ATP</name>
        <dbReference type="ChEBI" id="CHEBI:30616"/>
    </ligand>
</feature>
<dbReference type="Gene3D" id="3.40.50.300">
    <property type="entry name" value="P-loop containing nucleotide triphosphate hydrolases"/>
    <property type="match status" value="1"/>
</dbReference>
<dbReference type="NCBIfam" id="TIGR00337">
    <property type="entry name" value="PyrG"/>
    <property type="match status" value="1"/>
</dbReference>
<dbReference type="PANTHER" id="PTHR11550:SF0">
    <property type="entry name" value="CTP SYNTHASE-RELATED"/>
    <property type="match status" value="1"/>
</dbReference>
<dbReference type="InterPro" id="IPR017456">
    <property type="entry name" value="CTP_synthase_N"/>
</dbReference>
<dbReference type="GO" id="GO:0097268">
    <property type="term" value="C:cytoophidium"/>
    <property type="evidence" value="ECO:0007669"/>
    <property type="project" value="UniProtKB-ARBA"/>
</dbReference>
<dbReference type="PANTHER" id="PTHR11550">
    <property type="entry name" value="CTP SYNTHASE"/>
    <property type="match status" value="1"/>
</dbReference>
<evidence type="ECO:0000256" key="5">
    <source>
        <dbReference type="ARBA" id="ARBA00022741"/>
    </source>
</evidence>
<comment type="function">
    <text evidence="11 12">Catalyzes the ATP-dependent amination of UTP to CTP with either L-glutamine or ammonia as the source of nitrogen. Regulates intracellular CTP levels through interactions with the four ribonucleotide triphosphates.</text>
</comment>
<proteinExistence type="inferred from homology"/>
<dbReference type="Pfam" id="PF06418">
    <property type="entry name" value="CTP_synth_N"/>
    <property type="match status" value="1"/>
</dbReference>
<comment type="miscellaneous">
    <text evidence="12">CTPSs have evolved a hybrid strategy for distinguishing between UTP and CTP. The overlapping regions of the product feedback inhibitory and substrate sites recognize a common feature in both compounds, the triphosphate moiety. To differentiate isosteric substrate and product pyrimidine rings, an additional pocket far from the expected kinase/ligase catalytic site, specifically recognizes the cytosine and ribose portions of the product inhibitor.</text>
</comment>
<dbReference type="CDD" id="cd03113">
    <property type="entry name" value="CTPS_N"/>
    <property type="match status" value="1"/>
</dbReference>
<dbReference type="KEGG" id="fap:GR316_01340"/>
<evidence type="ECO:0000256" key="9">
    <source>
        <dbReference type="ARBA" id="ARBA00022975"/>
    </source>
</evidence>
<comment type="caution">
    <text evidence="12">Lacks conserved residue(s) required for the propagation of feature annotation.</text>
</comment>
<dbReference type="AlphaFoldDB" id="A0A8J8MR81"/>
<keyword evidence="3 12" id="KW-0436">Ligase</keyword>
<keyword evidence="6 12" id="KW-0067">ATP-binding</keyword>
<feature type="active site" evidence="12">
    <location>
        <position position="521"/>
    </location>
</feature>
<dbReference type="GO" id="GO:0019856">
    <property type="term" value="P:pyrimidine nucleobase biosynthetic process"/>
    <property type="evidence" value="ECO:0007669"/>
    <property type="project" value="TreeGrafter"/>
</dbReference>
<evidence type="ECO:0000256" key="4">
    <source>
        <dbReference type="ARBA" id="ARBA00022723"/>
    </source>
</evidence>
<evidence type="ECO:0000256" key="7">
    <source>
        <dbReference type="ARBA" id="ARBA00022842"/>
    </source>
</evidence>
<name>A0A8J8MR81_9RHOB</name>
<keyword evidence="7 12" id="KW-0460">Magnesium</keyword>
<keyword evidence="8 12" id="KW-0315">Glutamine amidotransferase</keyword>
<dbReference type="GO" id="GO:0005524">
    <property type="term" value="F:ATP binding"/>
    <property type="evidence" value="ECO:0007669"/>
    <property type="project" value="UniProtKB-KW"/>
</dbReference>
<dbReference type="Gene3D" id="3.40.50.880">
    <property type="match status" value="1"/>
</dbReference>
<dbReference type="GO" id="GO:0044210">
    <property type="term" value="P:'de novo' CTP biosynthetic process"/>
    <property type="evidence" value="ECO:0007669"/>
    <property type="project" value="UniProtKB-UniRule"/>
</dbReference>
<evidence type="ECO:0000259" key="13">
    <source>
        <dbReference type="Pfam" id="PF00117"/>
    </source>
</evidence>
<evidence type="ECO:0000256" key="1">
    <source>
        <dbReference type="ARBA" id="ARBA00005171"/>
    </source>
</evidence>
<feature type="active site" description="Nucleophile; for glutamine hydrolysis" evidence="12">
    <location>
        <position position="380"/>
    </location>
</feature>
<dbReference type="NCBIfam" id="NF003792">
    <property type="entry name" value="PRK05380.1"/>
    <property type="match status" value="1"/>
</dbReference>
<dbReference type="SUPFAM" id="SSF52317">
    <property type="entry name" value="Class I glutamine amidotransferase-like"/>
    <property type="match status" value="1"/>
</dbReference>
<dbReference type="EMBL" id="CP047289">
    <property type="protein sequence ID" value="QUS35034.1"/>
    <property type="molecule type" value="Genomic_DNA"/>
</dbReference>
<dbReference type="InterPro" id="IPR027417">
    <property type="entry name" value="P-loop_NTPase"/>
</dbReference>
<feature type="binding site" evidence="12">
    <location>
        <position position="13"/>
    </location>
    <ligand>
        <name>CTP</name>
        <dbReference type="ChEBI" id="CHEBI:37563"/>
        <note>allosteric inhibitor</note>
    </ligand>
</feature>
<feature type="binding site" evidence="12">
    <location>
        <position position="71"/>
    </location>
    <ligand>
        <name>Mg(2+)</name>
        <dbReference type="ChEBI" id="CHEBI:18420"/>
    </ligand>
</feature>
<dbReference type="CDD" id="cd01746">
    <property type="entry name" value="GATase1_CTP_Synthase"/>
    <property type="match status" value="1"/>
</dbReference>
<dbReference type="EC" id="6.3.4.2" evidence="12"/>
<feature type="region of interest" description="Amidoligase domain" evidence="12">
    <location>
        <begin position="1"/>
        <end position="265"/>
    </location>
</feature>
<feature type="binding site" evidence="12">
    <location>
        <begin position="186"/>
        <end position="191"/>
    </location>
    <ligand>
        <name>UTP</name>
        <dbReference type="ChEBI" id="CHEBI:46398"/>
    </ligand>
</feature>
<feature type="binding site" evidence="12">
    <location>
        <position position="353"/>
    </location>
    <ligand>
        <name>L-glutamine</name>
        <dbReference type="ChEBI" id="CHEBI:58359"/>
    </ligand>
</feature>
<evidence type="ECO:0000313" key="15">
    <source>
        <dbReference type="EMBL" id="QUS35034.1"/>
    </source>
</evidence>
<feature type="binding site" evidence="12">
    <location>
        <begin position="146"/>
        <end position="148"/>
    </location>
    <ligand>
        <name>CTP</name>
        <dbReference type="ChEBI" id="CHEBI:37563"/>
        <note>allosteric inhibitor</note>
    </ligand>
</feature>
<dbReference type="InterPro" id="IPR029062">
    <property type="entry name" value="Class_I_gatase-like"/>
</dbReference>
<dbReference type="InterPro" id="IPR033828">
    <property type="entry name" value="GATase1_CTP_Synthase"/>
</dbReference>
<dbReference type="FunFam" id="3.40.50.300:FF:000009">
    <property type="entry name" value="CTP synthase"/>
    <property type="match status" value="1"/>
</dbReference>
<evidence type="ECO:0000256" key="2">
    <source>
        <dbReference type="ARBA" id="ARBA00007533"/>
    </source>
</evidence>
<organism evidence="15 16">
    <name type="scientific">Falsirhodobacter algicola</name>
    <dbReference type="NCBI Taxonomy" id="2692330"/>
    <lineage>
        <taxon>Bacteria</taxon>
        <taxon>Pseudomonadati</taxon>
        <taxon>Pseudomonadota</taxon>
        <taxon>Alphaproteobacteria</taxon>
        <taxon>Rhodobacterales</taxon>
        <taxon>Paracoccaceae</taxon>
        <taxon>Falsirhodobacter</taxon>
    </lineage>
</organism>
<evidence type="ECO:0000256" key="10">
    <source>
        <dbReference type="ARBA" id="ARBA00047781"/>
    </source>
</evidence>
<dbReference type="InterPro" id="IPR004468">
    <property type="entry name" value="CTP_synthase"/>
</dbReference>
<dbReference type="RefSeq" id="WP_211784284.1">
    <property type="nucleotide sequence ID" value="NZ_CP047289.1"/>
</dbReference>
<feature type="active site" evidence="12">
    <location>
        <position position="519"/>
    </location>
</feature>
<dbReference type="GO" id="GO:0005829">
    <property type="term" value="C:cytosol"/>
    <property type="evidence" value="ECO:0007669"/>
    <property type="project" value="TreeGrafter"/>
</dbReference>
<comment type="catalytic activity">
    <reaction evidence="12">
        <text>UTP + NH4(+) + ATP = CTP + ADP + phosphate + 2 H(+)</text>
        <dbReference type="Rhea" id="RHEA:16597"/>
        <dbReference type="ChEBI" id="CHEBI:15378"/>
        <dbReference type="ChEBI" id="CHEBI:28938"/>
        <dbReference type="ChEBI" id="CHEBI:30616"/>
        <dbReference type="ChEBI" id="CHEBI:37563"/>
        <dbReference type="ChEBI" id="CHEBI:43474"/>
        <dbReference type="ChEBI" id="CHEBI:46398"/>
        <dbReference type="ChEBI" id="CHEBI:456216"/>
    </reaction>
</comment>
<sequence length="547" mass="60480">MARYVFITGGVVSSLGKGLASAALGALLQARGYSVRLRKLDPYLNVDPGTMSPFEHGEVFVTDDGAETDLDLGHYERFTGVSARATDSVSSGRIYSTVLEKERRGDYLGKTIQVIPHVTNEIKDFLAVGDDEVDFQLCEIGGTVGDIEGLPFFEAIRQFAQDKPRGQCIFVHLTLLPYVTASGELKTKPTQHSVKELRSIGIAPDVLLLRSEHLIPEKEREKIALFCNVRKDAVIAAPDLKTIYEAPLAYHREGFDQAVLDAFGIAPAPKPNLDRWTDVMDRLVHAEGEVRIAVVGKYTQLEDAYKSIAEALTHGGMANRTRVKAEWIDAEQFENDDPAPYLGGYHAILVPGGFGERGTEGKIKAAQFAREKGLPYLGICLGMQMAVIEAARNLAKVEDAGSEEFDHETGRKRFTPVVYHLKEWVQGNHVVERKVGDNKGGTMRLGAYSAALAEDSLVSRVYGTTEIEERHRHRYEVDIAYREQLEACGLTFSGMSPDGRLPEIVEMKGHPWFIGVQFHPELKSKPFAPHPLFADFVRAAIEASRLV</sequence>
<comment type="activity regulation">
    <text evidence="12">Allosterically activated by GTP, when glutamine is the substrate; GTP has no effect on the reaction when ammonia is the substrate. The allosteric effector GTP functions by stabilizing the protein conformation that binds the tetrahedral intermediate(s) formed during glutamine hydrolysis. Inhibited by the product CTP, via allosteric rather than competitive inhibition.</text>
</comment>
<dbReference type="FunFam" id="3.40.50.880:FF:000002">
    <property type="entry name" value="CTP synthase"/>
    <property type="match status" value="1"/>
</dbReference>
<comment type="pathway">
    <text evidence="1 12">Pyrimidine metabolism; CTP biosynthesis via de novo pathway; CTP from UDP: step 2/2.</text>
</comment>
<feature type="binding site" evidence="12">
    <location>
        <begin position="381"/>
        <end position="384"/>
    </location>
    <ligand>
        <name>L-glutamine</name>
        <dbReference type="ChEBI" id="CHEBI:58359"/>
    </ligand>
</feature>
<evidence type="ECO:0000256" key="11">
    <source>
        <dbReference type="ARBA" id="ARBA00059148"/>
    </source>
</evidence>
<keyword evidence="9 12" id="KW-0665">Pyrimidine biosynthesis</keyword>
<dbReference type="GO" id="GO:0042802">
    <property type="term" value="F:identical protein binding"/>
    <property type="evidence" value="ECO:0007669"/>
    <property type="project" value="TreeGrafter"/>
</dbReference>
<gene>
    <name evidence="12" type="primary">pyrG</name>
    <name evidence="15" type="ORF">GR316_01340</name>
</gene>
<evidence type="ECO:0000256" key="3">
    <source>
        <dbReference type="ARBA" id="ARBA00022598"/>
    </source>
</evidence>
<keyword evidence="16" id="KW-1185">Reference proteome</keyword>
<dbReference type="GO" id="GO:0003883">
    <property type="term" value="F:CTP synthase activity"/>
    <property type="evidence" value="ECO:0007669"/>
    <property type="project" value="UniProtKB-UniRule"/>
</dbReference>
<feature type="binding site" evidence="12">
    <location>
        <begin position="186"/>
        <end position="191"/>
    </location>
    <ligand>
        <name>CTP</name>
        <dbReference type="ChEBI" id="CHEBI:37563"/>
        <note>allosteric inhibitor</note>
    </ligand>
</feature>
<feature type="binding site" evidence="12">
    <location>
        <begin position="14"/>
        <end position="19"/>
    </location>
    <ligand>
        <name>ATP</name>
        <dbReference type="ChEBI" id="CHEBI:30616"/>
    </ligand>
</feature>
<dbReference type="SUPFAM" id="SSF52540">
    <property type="entry name" value="P-loop containing nucleoside triphosphate hydrolases"/>
    <property type="match status" value="1"/>
</dbReference>
<dbReference type="HAMAP" id="MF_01227">
    <property type="entry name" value="PyrG"/>
    <property type="match status" value="1"/>
</dbReference>
<reference evidence="15" key="1">
    <citation type="submission" date="2020-01" db="EMBL/GenBank/DDBJ databases">
        <authorList>
            <person name="Yang Y."/>
            <person name="Kwon Y.M."/>
        </authorList>
    </citation>
    <scope>NUCLEOTIDE SEQUENCE</scope>
    <source>
        <strain evidence="15">PG104</strain>
    </source>
</reference>
<keyword evidence="4 12" id="KW-0479">Metal-binding</keyword>
<accession>A0A8J8MR81</accession>
<evidence type="ECO:0000313" key="16">
    <source>
        <dbReference type="Proteomes" id="UP000679284"/>
    </source>
</evidence>
<feature type="domain" description="CTP synthase N-terminal" evidence="14">
    <location>
        <begin position="3"/>
        <end position="264"/>
    </location>
</feature>
<evidence type="ECO:0000256" key="12">
    <source>
        <dbReference type="HAMAP-Rule" id="MF_01227"/>
    </source>
</evidence>
<feature type="binding site" evidence="12">
    <location>
        <position position="139"/>
    </location>
    <ligand>
        <name>Mg(2+)</name>
        <dbReference type="ChEBI" id="CHEBI:18420"/>
    </ligand>
</feature>
<dbReference type="PROSITE" id="PS51273">
    <property type="entry name" value="GATASE_TYPE_1"/>
    <property type="match status" value="1"/>
</dbReference>
<evidence type="ECO:0000256" key="8">
    <source>
        <dbReference type="ARBA" id="ARBA00022962"/>
    </source>
</evidence>